<evidence type="ECO:0000256" key="7">
    <source>
        <dbReference type="ARBA" id="ARBA00023154"/>
    </source>
</evidence>
<dbReference type="EMBL" id="AP011753">
    <property type="protein sequence ID" value="BAL56597.1"/>
    <property type="molecule type" value="Genomic_DNA"/>
</dbReference>
<evidence type="ECO:0000256" key="1">
    <source>
        <dbReference type="ARBA" id="ARBA00022490"/>
    </source>
</evidence>
<keyword evidence="3" id="KW-0808">Transferase</keyword>
<accession>H5SKB1</accession>
<dbReference type="GO" id="GO:0003991">
    <property type="term" value="F:acetylglutamate kinase activity"/>
    <property type="evidence" value="ECO:0007669"/>
    <property type="project" value="TreeGrafter"/>
</dbReference>
<protein>
    <submittedName>
        <fullName evidence="10">Acetylglutamate kinase</fullName>
    </submittedName>
</protein>
<dbReference type="Pfam" id="PF00696">
    <property type="entry name" value="AA_kinase"/>
    <property type="match status" value="1"/>
</dbReference>
<dbReference type="PIRSF" id="PIRSF000728">
    <property type="entry name" value="NAGK"/>
    <property type="match status" value="1"/>
</dbReference>
<dbReference type="InterPro" id="IPR036393">
    <property type="entry name" value="AceGlu_kinase-like_sf"/>
</dbReference>
<dbReference type="InterPro" id="IPR001048">
    <property type="entry name" value="Asp/Glu/Uridylate_kinase"/>
</dbReference>
<dbReference type="InterPro" id="IPR001057">
    <property type="entry name" value="Glu/AcGlu_kinase"/>
</dbReference>
<dbReference type="InterPro" id="IPR037529">
    <property type="entry name" value="LysZ"/>
</dbReference>
<dbReference type="GO" id="GO:0006526">
    <property type="term" value="P:L-arginine biosynthetic process"/>
    <property type="evidence" value="ECO:0007669"/>
    <property type="project" value="TreeGrafter"/>
</dbReference>
<evidence type="ECO:0000256" key="6">
    <source>
        <dbReference type="ARBA" id="ARBA00022840"/>
    </source>
</evidence>
<dbReference type="SUPFAM" id="SSF53633">
    <property type="entry name" value="Carbamate kinase-like"/>
    <property type="match status" value="1"/>
</dbReference>
<dbReference type="InterPro" id="IPR004662">
    <property type="entry name" value="AcgluKinase_fam"/>
</dbReference>
<name>H5SKB1_9ZZZZ</name>
<evidence type="ECO:0000256" key="2">
    <source>
        <dbReference type="ARBA" id="ARBA00022605"/>
    </source>
</evidence>
<keyword evidence="7" id="KW-0457">Lysine biosynthesis</keyword>
<reference evidence="10" key="1">
    <citation type="journal article" date="2005" name="Environ. Microbiol.">
        <title>Genetic and functional properties of uncultivated thermophilic crenarchaeotes from a subsurface gold mine as revealed by analysis of genome fragments.</title>
        <authorList>
            <person name="Nunoura T."/>
            <person name="Hirayama H."/>
            <person name="Takami H."/>
            <person name="Oida H."/>
            <person name="Nishi S."/>
            <person name="Shimamura S."/>
            <person name="Suzuki Y."/>
            <person name="Inagaki F."/>
            <person name="Takai K."/>
            <person name="Nealson K.H."/>
            <person name="Horikoshi K."/>
        </authorList>
    </citation>
    <scope>NUCLEOTIDE SEQUENCE</scope>
</reference>
<dbReference type="GO" id="GO:0005524">
    <property type="term" value="F:ATP binding"/>
    <property type="evidence" value="ECO:0007669"/>
    <property type="project" value="UniProtKB-KW"/>
</dbReference>
<dbReference type="NCBIfam" id="NF010659">
    <property type="entry name" value="PRK14058.1-1"/>
    <property type="match status" value="1"/>
</dbReference>
<keyword evidence="2" id="KW-0028">Amino-acid biosynthesis</keyword>
<evidence type="ECO:0000313" key="10">
    <source>
        <dbReference type="EMBL" id="BAL56597.1"/>
    </source>
</evidence>
<dbReference type="PRINTS" id="PR00474">
    <property type="entry name" value="GLU5KINASE"/>
</dbReference>
<evidence type="ECO:0000259" key="9">
    <source>
        <dbReference type="Pfam" id="PF00696"/>
    </source>
</evidence>
<feature type="domain" description="Aspartate/glutamate/uridylate kinase" evidence="9">
    <location>
        <begin position="2"/>
        <end position="247"/>
    </location>
</feature>
<dbReference type="NCBIfam" id="TIGR00761">
    <property type="entry name" value="argB"/>
    <property type="match status" value="1"/>
</dbReference>
<evidence type="ECO:0000256" key="8">
    <source>
        <dbReference type="ARBA" id="ARBA00029440"/>
    </source>
</evidence>
<keyword evidence="6" id="KW-0067">ATP-binding</keyword>
<dbReference type="PANTHER" id="PTHR23342:SF20">
    <property type="entry name" value="[LYSW]-AMINOADIPATE KINASE"/>
    <property type="match status" value="1"/>
</dbReference>
<organism evidence="10">
    <name type="scientific">uncultured prokaryote</name>
    <dbReference type="NCBI Taxonomy" id="198431"/>
    <lineage>
        <taxon>unclassified sequences</taxon>
        <taxon>environmental samples</taxon>
    </lineage>
</organism>
<sequence>MLVVKIGGGAALNLEAICADIARLVAWDEQVVVVHGGSGEMDLISERLGRPARIVTSPSGVQSRYTDRETMEIFTMVVAGRVNKMLVERLQQKGVNALGLSGLDGRLLEGKRKGTIIAVENGRKKVLRDDYGGTVERVNVPLLHLLLAQGFTPVVAPVAISEEGEALNVDGDRVAAAIAGALRARALVILSGVPGLLRDFPDERTVIPSIPGDQVGMYQEYARGKMKKKLLGAEEALRHGVRRVILADGRGEQPVLRALAEGNGTVIWATTSERPPHPSPAACGGFPLPSPDLWSGEGRGLGGGVRTPLP</sequence>
<dbReference type="GO" id="GO:0009085">
    <property type="term" value="P:lysine biosynthetic process"/>
    <property type="evidence" value="ECO:0007669"/>
    <property type="project" value="UniProtKB-KW"/>
</dbReference>
<reference evidence="10" key="2">
    <citation type="journal article" date="2012" name="PLoS ONE">
        <title>A Deeply Branching Thermophilic Bacterium with an Ancient Acetyl-CoA Pathway Dominates a Subsurface Ecosystem.</title>
        <authorList>
            <person name="Takami H."/>
            <person name="Noguchi H."/>
            <person name="Takaki Y."/>
            <person name="Uchiyama I."/>
            <person name="Toyoda A."/>
            <person name="Nishi S."/>
            <person name="Chee G.-J."/>
            <person name="Arai W."/>
            <person name="Nunoura T."/>
            <person name="Itoh T."/>
            <person name="Hattori M."/>
            <person name="Takai K."/>
        </authorList>
    </citation>
    <scope>NUCLEOTIDE SEQUENCE</scope>
</reference>
<keyword evidence="4" id="KW-0547">Nucleotide-binding</keyword>
<evidence type="ECO:0000256" key="4">
    <source>
        <dbReference type="ARBA" id="ARBA00022741"/>
    </source>
</evidence>
<dbReference type="NCBIfam" id="NF010662">
    <property type="entry name" value="PRK14058.1-4"/>
    <property type="match status" value="1"/>
</dbReference>
<dbReference type="HAMAP" id="MF_02082">
    <property type="entry name" value="LysZ"/>
    <property type="match status" value="1"/>
</dbReference>
<evidence type="ECO:0000256" key="5">
    <source>
        <dbReference type="ARBA" id="ARBA00022777"/>
    </source>
</evidence>
<evidence type="ECO:0000256" key="3">
    <source>
        <dbReference type="ARBA" id="ARBA00022679"/>
    </source>
</evidence>
<dbReference type="PANTHER" id="PTHR23342">
    <property type="entry name" value="N-ACETYLGLUTAMATE SYNTHASE"/>
    <property type="match status" value="1"/>
</dbReference>
<gene>
    <name evidence="10" type="ORF">HGMM_F41E03C08</name>
</gene>
<proteinExistence type="inferred from homology"/>
<dbReference type="NCBIfam" id="NF010661">
    <property type="entry name" value="PRK14058.1-3"/>
    <property type="match status" value="1"/>
</dbReference>
<keyword evidence="1" id="KW-0963">Cytoplasm</keyword>
<dbReference type="Gene3D" id="3.40.1160.10">
    <property type="entry name" value="Acetylglutamate kinase-like"/>
    <property type="match status" value="1"/>
</dbReference>
<dbReference type="AlphaFoldDB" id="H5SKB1"/>
<comment type="pathway">
    <text evidence="8">Amino-acid biosynthesis.</text>
</comment>
<keyword evidence="5 10" id="KW-0418">Kinase</keyword>